<sequence length="1511" mass="168302">MDLVGKPICKKLNRYGLYKGVVDSFDPEAGCFKVSYEDGDSAELYLQEVRSMLAETKEEISEGSEEAEMEMENGGSDANQNGHVESTPEIGGGSETKLRKKRRKSELGSESPVTPLRRSSRQAANAAKVAALSTPDPDECVGQVLIRKPKLGSPSTTRRSASRRKGLEVPDLGPKEELPPSSTDFNLEGLPALDFFAVYAFLRSMSKQFFLGPFRPETFLAALQCTVVNPLIDSVHFSLLHALKGHLEVLSNEGSPSAAHCIRNLNWELLDLFTWPVFLAEYLLIHGSETKPGIKLPQLSLLSIEYYKQPAEAKLELLRCLCDDVIDVGSIHAELEQRETRSELDPTEEISQPKKRGRKRKFISSNAEDGSVEDRNSDECYLCGIDGSLICCDGCPKAFHSKCIGAVKDLLPDGDWYCPECSVRTNEGDDKSPSKLSRGGEIVGIDPHGRAYIWSCDHLLVSESYETDSSCGYYSKKDLPSVLRVLKSTHPSYHTIVDAISAFSGLSADSVDHSSVDLFHKKSLSKSLDMEASSTLGKLPIQDESENGIIAESEDDKLSVGPGWNRTGKSATERKKGGEFEHHSDVICYTNSYSFGRLASAISVEFTRLLAENKELKKPIEDLRPLQMKAIANKSPSFCWYTYKKLPLVVQKESCGWCHLCRSSDDESDNTDCVFKTGLDNTQSESLSKTCTGFPSEKNRTHILSAIQQLLLLEERVRGLLSGPWEDPQYNESWRRAVLKASSVFSLGKSLLKLESSLRRVALLADWTRPVDSTAVVGSAVHISIRPVNNVSKGMISGRKPGRPSRKSFIRIQSNSESAVGINWWRGGRLSREVFHWKMLPQTLASKAARQAGRKRIPTVVYPDGSDIIARRLKCVAWRATVEMSKTVSQIVFLIKELESYIKWGDISTAEPFSPVTKETKKTAKQFKKVIVRRKEMDGTNTRYLLDFGKRKKEQIPPIVVRYGTKHEEPTSERVKYWLGENYVPLNLVRAFEERKFSRQLKKKDGSPSSKHTEPKPKKRAAPLDKLNDSRSKKRRRCDAFDYLFEKAQKMEKKECSHCNQDVPISEAVNCQLCEGFFHRKHFRVPKGATTAVFTCAKCKDDTAKTKKVSPLKKKPKASPHKKKKKKGVNLKKKVELRRSERLLAMKPLPKKPKKKSKNSKKAVAKPKKEKVKPSAESVTDLTWPKRKRTISPHSYWLNGLQWTRKPDDDLGNDFRRSKVVLHAQNLEMESVSQPVCSLCSKDTTEHLYIACEKCGEWFHGDAYQVTPENIHKLIGFKCHKCRKRGTPTCPHMDVPQEELNGDQTTSSFLKGLLAPGSITGTEDGFAEVHDLMDMDEAHAQATGPAGAICSEVQTCLNGRIGSTDDHLNMAQKDIEGFLKVLTGGDSSSKETHNGTSVDTDQRGDGNSTLFENEILVPVFEIGLSGERCTEMACLQAAATVGVGVGTEDFMHVEQADGTSSRKEHLDEKMSSEVVNGFALGPSLDHLKENLDSSYQKMEGGDVVHKLEGLS</sequence>
<proteinExistence type="predicted"/>
<dbReference type="InterPro" id="IPR019786">
    <property type="entry name" value="Zinc_finger_PHD-type_CS"/>
</dbReference>
<dbReference type="SUPFAM" id="SSF57903">
    <property type="entry name" value="FYVE/PHD zinc finger"/>
    <property type="match status" value="2"/>
</dbReference>
<comment type="subcellular location">
    <subcellularLocation>
        <location evidence="1">Nucleus</location>
    </subcellularLocation>
</comment>
<dbReference type="InterPro" id="IPR018501">
    <property type="entry name" value="DDT_dom"/>
</dbReference>
<dbReference type="InterPro" id="IPR013083">
    <property type="entry name" value="Znf_RING/FYVE/PHD"/>
</dbReference>
<evidence type="ECO:0000313" key="10">
    <source>
        <dbReference type="EMBL" id="KAJ1697154.1"/>
    </source>
</evidence>
<dbReference type="GO" id="GO:0000785">
    <property type="term" value="C:chromatin"/>
    <property type="evidence" value="ECO:0007669"/>
    <property type="project" value="UniProtKB-ARBA"/>
</dbReference>
<reference evidence="10" key="1">
    <citation type="journal article" date="2022" name="Cell">
        <title>Repeat-based holocentromeres influence genome architecture and karyotype evolution.</title>
        <authorList>
            <person name="Hofstatter P.G."/>
            <person name="Thangavel G."/>
            <person name="Lux T."/>
            <person name="Neumann P."/>
            <person name="Vondrak T."/>
            <person name="Novak P."/>
            <person name="Zhang M."/>
            <person name="Costa L."/>
            <person name="Castellani M."/>
            <person name="Scott A."/>
            <person name="Toegelov H."/>
            <person name="Fuchs J."/>
            <person name="Mata-Sucre Y."/>
            <person name="Dias Y."/>
            <person name="Vanzela A.L.L."/>
            <person name="Huettel B."/>
            <person name="Almeida C.C.S."/>
            <person name="Simkova H."/>
            <person name="Souza G."/>
            <person name="Pedrosa-Harand A."/>
            <person name="Macas J."/>
            <person name="Mayer K.F.X."/>
            <person name="Houben A."/>
            <person name="Marques A."/>
        </authorList>
    </citation>
    <scope>NUCLEOTIDE SEQUENCE</scope>
    <source>
        <strain evidence="10">RhyBre1mFocal</strain>
    </source>
</reference>
<organism evidence="10 11">
    <name type="scientific">Rhynchospora breviuscula</name>
    <dbReference type="NCBI Taxonomy" id="2022672"/>
    <lineage>
        <taxon>Eukaryota</taxon>
        <taxon>Viridiplantae</taxon>
        <taxon>Streptophyta</taxon>
        <taxon>Embryophyta</taxon>
        <taxon>Tracheophyta</taxon>
        <taxon>Spermatophyta</taxon>
        <taxon>Magnoliopsida</taxon>
        <taxon>Liliopsida</taxon>
        <taxon>Poales</taxon>
        <taxon>Cyperaceae</taxon>
        <taxon>Cyperoideae</taxon>
        <taxon>Rhynchosporeae</taxon>
        <taxon>Rhynchospora</taxon>
    </lineage>
</organism>
<dbReference type="InterPro" id="IPR056618">
    <property type="entry name" value="Chromo_PTM"/>
</dbReference>
<dbReference type="InterPro" id="IPR019787">
    <property type="entry name" value="Znf_PHD-finger"/>
</dbReference>
<name>A0A9Q0HST5_9POAL</name>
<dbReference type="GO" id="GO:0008270">
    <property type="term" value="F:zinc ion binding"/>
    <property type="evidence" value="ECO:0007669"/>
    <property type="project" value="UniProtKB-KW"/>
</dbReference>
<dbReference type="OrthoDB" id="784962at2759"/>
<dbReference type="InterPro" id="IPR028942">
    <property type="entry name" value="WHIM1_dom"/>
</dbReference>
<dbReference type="Gene3D" id="3.30.40.10">
    <property type="entry name" value="Zinc/RING finger domain, C3HC4 (zinc finger)"/>
    <property type="match status" value="2"/>
</dbReference>
<feature type="region of interest" description="Disordered" evidence="7">
    <location>
        <begin position="57"/>
        <end position="180"/>
    </location>
</feature>
<feature type="compositionally biased region" description="Polar residues" evidence="7">
    <location>
        <begin position="1394"/>
        <end position="1407"/>
    </location>
</feature>
<evidence type="ECO:0000256" key="7">
    <source>
        <dbReference type="SAM" id="MobiDB-lite"/>
    </source>
</evidence>
<evidence type="ECO:0000256" key="3">
    <source>
        <dbReference type="ARBA" id="ARBA00022771"/>
    </source>
</evidence>
<evidence type="ECO:0000256" key="4">
    <source>
        <dbReference type="ARBA" id="ARBA00022833"/>
    </source>
</evidence>
<keyword evidence="4" id="KW-0862">Zinc</keyword>
<feature type="region of interest" description="Disordered" evidence="7">
    <location>
        <begin position="1384"/>
        <end position="1407"/>
    </location>
</feature>
<accession>A0A9Q0HST5</accession>
<protein>
    <submittedName>
        <fullName evidence="10">Uncharacterized protein</fullName>
    </submittedName>
</protein>
<feature type="compositionally biased region" description="Acidic residues" evidence="7">
    <location>
        <begin position="61"/>
        <end position="71"/>
    </location>
</feature>
<comment type="caution">
    <text evidence="10">The sequence shown here is derived from an EMBL/GenBank/DDBJ whole genome shotgun (WGS) entry which is preliminary data.</text>
</comment>
<dbReference type="EMBL" id="JAMQYH010000002">
    <property type="protein sequence ID" value="KAJ1697154.1"/>
    <property type="molecule type" value="Genomic_DNA"/>
</dbReference>
<dbReference type="PANTHER" id="PTHR46508">
    <property type="entry name" value="PHD FINGER FAMILY PROTEIN"/>
    <property type="match status" value="1"/>
</dbReference>
<evidence type="ECO:0000256" key="5">
    <source>
        <dbReference type="ARBA" id="ARBA00023242"/>
    </source>
</evidence>
<gene>
    <name evidence="10" type="ORF">LUZ63_005666</name>
</gene>
<evidence type="ECO:0000256" key="6">
    <source>
        <dbReference type="PROSITE-ProRule" id="PRU00146"/>
    </source>
</evidence>
<feature type="domain" description="PHD-type" evidence="8">
    <location>
        <begin position="377"/>
        <end position="424"/>
    </location>
</feature>
<feature type="region of interest" description="Disordered" evidence="7">
    <location>
        <begin position="1105"/>
        <end position="1179"/>
    </location>
</feature>
<evidence type="ECO:0000259" key="8">
    <source>
        <dbReference type="PROSITE" id="PS50016"/>
    </source>
</evidence>
<dbReference type="GO" id="GO:0005634">
    <property type="term" value="C:nucleus"/>
    <property type="evidence" value="ECO:0007669"/>
    <property type="project" value="UniProtKB-SubCell"/>
</dbReference>
<dbReference type="PROSITE" id="PS50827">
    <property type="entry name" value="DDT"/>
    <property type="match status" value="1"/>
</dbReference>
<feature type="compositionally biased region" description="Basic residues" evidence="7">
    <location>
        <begin position="1106"/>
        <end position="1132"/>
    </location>
</feature>
<feature type="compositionally biased region" description="Basic residues" evidence="7">
    <location>
        <begin position="1149"/>
        <end position="1171"/>
    </location>
</feature>
<dbReference type="PROSITE" id="PS01359">
    <property type="entry name" value="ZF_PHD_1"/>
    <property type="match status" value="1"/>
</dbReference>
<keyword evidence="3 6" id="KW-0863">Zinc-finger</keyword>
<dbReference type="InterPro" id="IPR011011">
    <property type="entry name" value="Znf_FYVE_PHD"/>
</dbReference>
<feature type="compositionally biased region" description="Basic and acidic residues" evidence="7">
    <location>
        <begin position="165"/>
        <end position="178"/>
    </location>
</feature>
<dbReference type="Pfam" id="PF21743">
    <property type="entry name" value="PTM_DIR17_Tudor"/>
    <property type="match status" value="1"/>
</dbReference>
<feature type="compositionally biased region" description="Basic and acidic residues" evidence="7">
    <location>
        <begin position="1133"/>
        <end position="1144"/>
    </location>
</feature>
<keyword evidence="2" id="KW-0479">Metal-binding</keyword>
<evidence type="ECO:0000259" key="9">
    <source>
        <dbReference type="PROSITE" id="PS50827"/>
    </source>
</evidence>
<dbReference type="PANTHER" id="PTHR46508:SF5">
    <property type="entry name" value="PHD-FINGER AND DNA BINDING DOMAIN-CONTAINING PROTEIN"/>
    <property type="match status" value="1"/>
</dbReference>
<dbReference type="Pfam" id="PF02791">
    <property type="entry name" value="DDT"/>
    <property type="match status" value="1"/>
</dbReference>
<evidence type="ECO:0000313" key="11">
    <source>
        <dbReference type="Proteomes" id="UP001151287"/>
    </source>
</evidence>
<keyword evidence="11" id="KW-1185">Reference proteome</keyword>
<dbReference type="InterPro" id="IPR047365">
    <property type="entry name" value="Tudor_AtPTM-like"/>
</dbReference>
<dbReference type="Pfam" id="PF24294">
    <property type="entry name" value="Chromo_PTM"/>
    <property type="match status" value="1"/>
</dbReference>
<dbReference type="Proteomes" id="UP001151287">
    <property type="component" value="Unassembled WGS sequence"/>
</dbReference>
<evidence type="ECO:0000256" key="2">
    <source>
        <dbReference type="ARBA" id="ARBA00022723"/>
    </source>
</evidence>
<feature type="region of interest" description="Disordered" evidence="7">
    <location>
        <begin position="999"/>
        <end position="1031"/>
    </location>
</feature>
<feature type="compositionally biased region" description="Basic residues" evidence="7">
    <location>
        <begin position="353"/>
        <end position="362"/>
    </location>
</feature>
<dbReference type="PROSITE" id="PS50016">
    <property type="entry name" value="ZF_PHD_2"/>
    <property type="match status" value="1"/>
</dbReference>
<dbReference type="Pfam" id="PF15612">
    <property type="entry name" value="WHIM1"/>
    <property type="match status" value="1"/>
</dbReference>
<evidence type="ECO:0000256" key="1">
    <source>
        <dbReference type="ARBA" id="ARBA00004123"/>
    </source>
</evidence>
<feature type="region of interest" description="Disordered" evidence="7">
    <location>
        <begin position="337"/>
        <end position="375"/>
    </location>
</feature>
<dbReference type="Pfam" id="PF00628">
    <property type="entry name" value="PHD"/>
    <property type="match status" value="1"/>
</dbReference>
<dbReference type="CDD" id="cd15539">
    <property type="entry name" value="PHD1_AIRE"/>
    <property type="match status" value="1"/>
</dbReference>
<keyword evidence="5" id="KW-0539">Nucleus</keyword>
<dbReference type="InterPro" id="IPR001965">
    <property type="entry name" value="Znf_PHD"/>
</dbReference>
<feature type="domain" description="DDT" evidence="9">
    <location>
        <begin position="189"/>
        <end position="249"/>
    </location>
</feature>
<dbReference type="SMART" id="SM00249">
    <property type="entry name" value="PHD"/>
    <property type="match status" value="3"/>
</dbReference>